<evidence type="ECO:0000313" key="3">
    <source>
        <dbReference type="Proteomes" id="UP000246058"/>
    </source>
</evidence>
<name>A0A2U8VWP3_9HYPH</name>
<keyword evidence="3" id="KW-1185">Reference proteome</keyword>
<evidence type="ECO:0000256" key="1">
    <source>
        <dbReference type="SAM" id="MobiDB-lite"/>
    </source>
</evidence>
<protein>
    <submittedName>
        <fullName evidence="2">Cyclase dehydrase</fullName>
    </submittedName>
</protein>
<reference evidence="2 3" key="1">
    <citation type="submission" date="2018-05" db="EMBL/GenBank/DDBJ databases">
        <title>Complete Genome Sequence of Methylobacterium sp. 17Sr1-43.</title>
        <authorList>
            <person name="Srinivasan S."/>
        </authorList>
    </citation>
    <scope>NUCLEOTIDE SEQUENCE [LARGE SCALE GENOMIC DNA]</scope>
    <source>
        <strain evidence="2 3">17Sr1-43</strain>
    </source>
</reference>
<feature type="compositionally biased region" description="Basic and acidic residues" evidence="1">
    <location>
        <begin position="11"/>
        <end position="20"/>
    </location>
</feature>
<accession>A0A2U8VWP3</accession>
<dbReference type="EMBL" id="CP029551">
    <property type="protein sequence ID" value="AWN37556.1"/>
    <property type="molecule type" value="Genomic_DNA"/>
</dbReference>
<organism evidence="2 3">
    <name type="scientific">Methylobacterium radiodurans</name>
    <dbReference type="NCBI Taxonomy" id="2202828"/>
    <lineage>
        <taxon>Bacteria</taxon>
        <taxon>Pseudomonadati</taxon>
        <taxon>Pseudomonadota</taxon>
        <taxon>Alphaproteobacteria</taxon>
        <taxon>Hyphomicrobiales</taxon>
        <taxon>Methylobacteriaceae</taxon>
        <taxon>Methylobacterium</taxon>
    </lineage>
</organism>
<evidence type="ECO:0000313" key="2">
    <source>
        <dbReference type="EMBL" id="AWN37556.1"/>
    </source>
</evidence>
<feature type="region of interest" description="Disordered" evidence="1">
    <location>
        <begin position="1"/>
        <end position="21"/>
    </location>
</feature>
<dbReference type="AlphaFoldDB" id="A0A2U8VWP3"/>
<sequence>MSVPSRRRSRIASDPRRRPDPATAQFARGLGWFSIGLGVTELAFGDAIARWLGMPRSGPLIRAYGLREIAQGAGILGAQDPTPWICARVVGDGLDIASVLPALESDNPNRGNAMVALASLAGVTVADVLCAQALIDAPRMPSDAVRAEYGRRSGFPRAAEAMRGAAADFEPPPDIVGPEAMRAWTAPAA</sequence>
<gene>
    <name evidence="2" type="ORF">DK427_19015</name>
</gene>
<dbReference type="KEGG" id="meti:DK427_19015"/>
<dbReference type="Proteomes" id="UP000246058">
    <property type="component" value="Chromosome"/>
</dbReference>
<dbReference type="RefSeq" id="WP_109952624.1">
    <property type="nucleotide sequence ID" value="NZ_CP029551.1"/>
</dbReference>
<feature type="compositionally biased region" description="Basic residues" evidence="1">
    <location>
        <begin position="1"/>
        <end position="10"/>
    </location>
</feature>
<dbReference type="OrthoDB" id="6166765at2"/>
<proteinExistence type="predicted"/>